<evidence type="ECO:0000256" key="1">
    <source>
        <dbReference type="SAM" id="MobiDB-lite"/>
    </source>
</evidence>
<keyword evidence="3" id="KW-1185">Reference proteome</keyword>
<feature type="compositionally biased region" description="Basic and acidic residues" evidence="1">
    <location>
        <begin position="116"/>
        <end position="144"/>
    </location>
</feature>
<evidence type="ECO:0000313" key="2">
    <source>
        <dbReference type="EMBL" id="KAH0809930.1"/>
    </source>
</evidence>
<feature type="region of interest" description="Disordered" evidence="1">
    <location>
        <begin position="195"/>
        <end position="219"/>
    </location>
</feature>
<dbReference type="Proteomes" id="UP000719412">
    <property type="component" value="Unassembled WGS sequence"/>
</dbReference>
<reference evidence="2" key="1">
    <citation type="journal article" date="2020" name="J Insects Food Feed">
        <title>The yellow mealworm (Tenebrio molitor) genome: a resource for the emerging insects as food and feed industry.</title>
        <authorList>
            <person name="Eriksson T."/>
            <person name="Andere A."/>
            <person name="Kelstrup H."/>
            <person name="Emery V."/>
            <person name="Picard C."/>
        </authorList>
    </citation>
    <scope>NUCLEOTIDE SEQUENCE</scope>
    <source>
        <strain evidence="2">Stoneville</strain>
        <tissue evidence="2">Whole head</tissue>
    </source>
</reference>
<dbReference type="AlphaFoldDB" id="A0A8J6L6Y5"/>
<protein>
    <submittedName>
        <fullName evidence="2">Uncharacterized protein</fullName>
    </submittedName>
</protein>
<feature type="compositionally biased region" description="Basic and acidic residues" evidence="1">
    <location>
        <begin position="57"/>
        <end position="86"/>
    </location>
</feature>
<comment type="caution">
    <text evidence="2">The sequence shown here is derived from an EMBL/GenBank/DDBJ whole genome shotgun (WGS) entry which is preliminary data.</text>
</comment>
<accession>A0A8J6L6Y5</accession>
<gene>
    <name evidence="2" type="ORF">GEV33_012854</name>
</gene>
<name>A0A8J6L6Y5_TENMO</name>
<proteinExistence type="predicted"/>
<organism evidence="2 3">
    <name type="scientific">Tenebrio molitor</name>
    <name type="common">Yellow mealworm beetle</name>
    <dbReference type="NCBI Taxonomy" id="7067"/>
    <lineage>
        <taxon>Eukaryota</taxon>
        <taxon>Metazoa</taxon>
        <taxon>Ecdysozoa</taxon>
        <taxon>Arthropoda</taxon>
        <taxon>Hexapoda</taxon>
        <taxon>Insecta</taxon>
        <taxon>Pterygota</taxon>
        <taxon>Neoptera</taxon>
        <taxon>Endopterygota</taxon>
        <taxon>Coleoptera</taxon>
        <taxon>Polyphaga</taxon>
        <taxon>Cucujiformia</taxon>
        <taxon>Tenebrionidae</taxon>
        <taxon>Tenebrio</taxon>
    </lineage>
</organism>
<reference evidence="2" key="2">
    <citation type="submission" date="2021-08" db="EMBL/GenBank/DDBJ databases">
        <authorList>
            <person name="Eriksson T."/>
        </authorList>
    </citation>
    <scope>NUCLEOTIDE SEQUENCE</scope>
    <source>
        <strain evidence="2">Stoneville</strain>
        <tissue evidence="2">Whole head</tissue>
    </source>
</reference>
<feature type="compositionally biased region" description="Basic and acidic residues" evidence="1">
    <location>
        <begin position="154"/>
        <end position="173"/>
    </location>
</feature>
<dbReference type="EMBL" id="JABDTM020027818">
    <property type="protein sequence ID" value="KAH0809930.1"/>
    <property type="molecule type" value="Genomic_DNA"/>
</dbReference>
<feature type="region of interest" description="Disordered" evidence="1">
    <location>
        <begin position="55"/>
        <end position="173"/>
    </location>
</feature>
<sequence length="380" mass="44402">MRLPTTIHHPEPTLNIISSVVITVITSVSHYVAALLIPEIVPVAESRPARKNYNKLTGEDVSRTRSDHLDNVDSCKEQQCAKHDANNDTDTDSSFTDIELDDRDDFSDDSDYEDSGQEREGMPKSPKARKESSKREREEGRMSEEGLNPFRKSSRTERSPSRGEERNQSKEIEKKIETVLREIKEGMAGIVEESRARRKELTAAREKEGDGVREENGELRKELATVREEMRGREEKGQLEKADWMKRMEMIEEKMEQREKKERKNNVIITGIGAISGNIERGVEEWLEREIGEKVNVKEAFKINKDKMMLAKIESWEQKKNIMLNDDLTKEERETQKKLRELAREERDRGKRLKIGYRKIQINGDWFRWDKRQKKLKKIC</sequence>
<evidence type="ECO:0000313" key="3">
    <source>
        <dbReference type="Proteomes" id="UP000719412"/>
    </source>
</evidence>
<feature type="compositionally biased region" description="Acidic residues" evidence="1">
    <location>
        <begin position="98"/>
        <end position="115"/>
    </location>
</feature>